<dbReference type="GO" id="GO:0009536">
    <property type="term" value="C:plastid"/>
    <property type="evidence" value="ECO:0007669"/>
    <property type="project" value="UniProtKB-SubCell"/>
</dbReference>
<evidence type="ECO:0000256" key="3">
    <source>
        <dbReference type="ARBA" id="ARBA00022531"/>
    </source>
</evidence>
<dbReference type="GO" id="GO:0009765">
    <property type="term" value="P:photosynthesis, light harvesting"/>
    <property type="evidence" value="ECO:0007669"/>
    <property type="project" value="InterPro"/>
</dbReference>
<dbReference type="Pfam" id="PF00504">
    <property type="entry name" value="Chloroa_b-bind"/>
    <property type="match status" value="1"/>
</dbReference>
<dbReference type="AlphaFoldDB" id="A0A6C0LJ42"/>
<name>A0A6C0LJ42_9ZZZZ</name>
<evidence type="ECO:0000256" key="2">
    <source>
        <dbReference type="ARBA" id="ARBA00022528"/>
    </source>
</evidence>
<dbReference type="Gene3D" id="1.10.3460.10">
    <property type="entry name" value="Chlorophyll a/b binding protein domain"/>
    <property type="match status" value="1"/>
</dbReference>
<dbReference type="EMBL" id="MN740521">
    <property type="protein sequence ID" value="QHU30966.1"/>
    <property type="molecule type" value="Genomic_DNA"/>
</dbReference>
<dbReference type="InterPro" id="IPR022796">
    <property type="entry name" value="Chloroa_b-bind"/>
</dbReference>
<dbReference type="GO" id="GO:0016020">
    <property type="term" value="C:membrane"/>
    <property type="evidence" value="ECO:0007669"/>
    <property type="project" value="InterPro"/>
</dbReference>
<comment type="subcellular location">
    <subcellularLocation>
        <location evidence="1">Plastid</location>
    </subcellularLocation>
</comment>
<keyword evidence="2" id="KW-0150">Chloroplast</keyword>
<dbReference type="PANTHER" id="PTHR21649">
    <property type="entry name" value="CHLOROPHYLL A/B BINDING PROTEIN"/>
    <property type="match status" value="1"/>
</dbReference>
<reference evidence="5" key="1">
    <citation type="journal article" date="2020" name="Nature">
        <title>Giant virus diversity and host interactions through global metagenomics.</title>
        <authorList>
            <person name="Schulz F."/>
            <person name="Roux S."/>
            <person name="Paez-Espino D."/>
            <person name="Jungbluth S."/>
            <person name="Walsh D.A."/>
            <person name="Denef V.J."/>
            <person name="McMahon K.D."/>
            <person name="Konstantinidis K.T."/>
            <person name="Eloe-Fadrosh E.A."/>
            <person name="Kyrpides N.C."/>
            <person name="Woyke T."/>
        </authorList>
    </citation>
    <scope>NUCLEOTIDE SEQUENCE</scope>
    <source>
        <strain evidence="5">GVMAG-M-3300027892-73</strain>
    </source>
</reference>
<accession>A0A6C0LJ42</accession>
<keyword evidence="4" id="KW-0934">Plastid</keyword>
<sequence>MYSCISVLMLCVATVTGFDRSIGATPPLGYFDPLGFSNDKSMSELVKLREAELKHCRWGMLAAVAIPATELVTHQPAIYSLNDPTTFATFVSAVSIAEIRSLVRGWKNPFTNASNVFVMEEDYQPGDLGLWSFVSKKNPFQANAELNNGRLAMIAAAGMIAQELVCDAPIFGPSI</sequence>
<organism evidence="5">
    <name type="scientific">viral metagenome</name>
    <dbReference type="NCBI Taxonomy" id="1070528"/>
    <lineage>
        <taxon>unclassified sequences</taxon>
        <taxon>metagenomes</taxon>
        <taxon>organismal metagenomes</taxon>
    </lineage>
</organism>
<evidence type="ECO:0000313" key="5">
    <source>
        <dbReference type="EMBL" id="QHU30966.1"/>
    </source>
</evidence>
<protein>
    <submittedName>
        <fullName evidence="5">Uncharacterized protein</fullName>
    </submittedName>
</protein>
<evidence type="ECO:0000256" key="4">
    <source>
        <dbReference type="ARBA" id="ARBA00022640"/>
    </source>
</evidence>
<dbReference type="SUPFAM" id="SSF103511">
    <property type="entry name" value="Chlorophyll a-b binding protein"/>
    <property type="match status" value="1"/>
</dbReference>
<evidence type="ECO:0000256" key="1">
    <source>
        <dbReference type="ARBA" id="ARBA00004474"/>
    </source>
</evidence>
<dbReference type="InterPro" id="IPR001344">
    <property type="entry name" value="Chloro_AB-bd_pln"/>
</dbReference>
<keyword evidence="3" id="KW-0602">Photosynthesis</keyword>
<proteinExistence type="predicted"/>